<feature type="transmembrane region" description="Helical" evidence="12">
    <location>
        <begin position="921"/>
        <end position="940"/>
    </location>
</feature>
<dbReference type="InterPro" id="IPR013320">
    <property type="entry name" value="ConA-like_dom_sf"/>
</dbReference>
<dbReference type="Gene3D" id="1.20.1070.10">
    <property type="entry name" value="Rhodopsin 7-helix transmembrane proteins"/>
    <property type="match status" value="1"/>
</dbReference>
<dbReference type="Pfam" id="PF02793">
    <property type="entry name" value="HRM"/>
    <property type="match status" value="1"/>
</dbReference>
<evidence type="ECO:0000256" key="9">
    <source>
        <dbReference type="ARBA" id="ARBA00023224"/>
    </source>
</evidence>
<dbReference type="EMBL" id="CAJPWZ010002927">
    <property type="protein sequence ID" value="CAG2248243.1"/>
    <property type="molecule type" value="Genomic_DNA"/>
</dbReference>
<dbReference type="PROSITE" id="PS50227">
    <property type="entry name" value="G_PROTEIN_RECEP_F2_3"/>
    <property type="match status" value="1"/>
</dbReference>
<protein>
    <submittedName>
        <fullName evidence="16">Uncharacterized protein</fullName>
    </submittedName>
</protein>
<dbReference type="SMART" id="SM00159">
    <property type="entry name" value="PTX"/>
    <property type="match status" value="1"/>
</dbReference>
<dbReference type="InterPro" id="IPR046338">
    <property type="entry name" value="GAIN_dom_sf"/>
</dbReference>
<name>A0A8S3UWE1_MYTED</name>
<dbReference type="Gene3D" id="4.10.1240.10">
    <property type="entry name" value="GPCR, family 2, extracellular hormone receptor domain"/>
    <property type="match status" value="1"/>
</dbReference>
<dbReference type="PANTHER" id="PTHR12011:SF470">
    <property type="entry name" value="ADHESION G PROTEIN-COUPLED RECEPTOR L2-LIKE"/>
    <property type="match status" value="1"/>
</dbReference>
<dbReference type="SMART" id="SM00008">
    <property type="entry name" value="HormR"/>
    <property type="match status" value="1"/>
</dbReference>
<evidence type="ECO:0000256" key="12">
    <source>
        <dbReference type="SAM" id="Phobius"/>
    </source>
</evidence>
<comment type="caution">
    <text evidence="16">The sequence shown here is derived from an EMBL/GenBank/DDBJ whole genome shotgun (WGS) entry which is preliminary data.</text>
</comment>
<feature type="compositionally biased region" description="Acidic residues" evidence="11">
    <location>
        <begin position="1010"/>
        <end position="1019"/>
    </location>
</feature>
<dbReference type="InterPro" id="IPR000832">
    <property type="entry name" value="GPCR_2_secretin-like"/>
</dbReference>
<evidence type="ECO:0000256" key="5">
    <source>
        <dbReference type="ARBA" id="ARBA00022989"/>
    </source>
</evidence>
<evidence type="ECO:0000256" key="1">
    <source>
        <dbReference type="ARBA" id="ARBA00004141"/>
    </source>
</evidence>
<keyword evidence="5 12" id="KW-1133">Transmembrane helix</keyword>
<reference evidence="16" key="1">
    <citation type="submission" date="2021-03" db="EMBL/GenBank/DDBJ databases">
        <authorList>
            <person name="Bekaert M."/>
        </authorList>
    </citation>
    <scope>NUCLEOTIDE SEQUENCE</scope>
</reference>
<evidence type="ECO:0000313" key="16">
    <source>
        <dbReference type="EMBL" id="CAG2248243.1"/>
    </source>
</evidence>
<feature type="transmembrane region" description="Helical" evidence="12">
    <location>
        <begin position="808"/>
        <end position="826"/>
    </location>
</feature>
<dbReference type="Pfam" id="PF00002">
    <property type="entry name" value="7tm_2"/>
    <property type="match status" value="1"/>
</dbReference>
<keyword evidence="3 12" id="KW-0812">Transmembrane</keyword>
<feature type="transmembrane region" description="Helical" evidence="12">
    <location>
        <begin position="846"/>
        <end position="867"/>
    </location>
</feature>
<dbReference type="SUPFAM" id="SSF49899">
    <property type="entry name" value="Concanavalin A-like lectins/glucanases"/>
    <property type="match status" value="1"/>
</dbReference>
<feature type="transmembrane region" description="Helical" evidence="12">
    <location>
        <begin position="776"/>
        <end position="796"/>
    </location>
</feature>
<feature type="transmembrane region" description="Helical" evidence="12">
    <location>
        <begin position="703"/>
        <end position="726"/>
    </location>
</feature>
<dbReference type="AlphaFoldDB" id="A0A8S3UWE1"/>
<evidence type="ECO:0000259" key="15">
    <source>
        <dbReference type="PROSITE" id="PS51828"/>
    </source>
</evidence>
<organism evidence="16 17">
    <name type="scientific">Mytilus edulis</name>
    <name type="common">Blue mussel</name>
    <dbReference type="NCBI Taxonomy" id="6550"/>
    <lineage>
        <taxon>Eukaryota</taxon>
        <taxon>Metazoa</taxon>
        <taxon>Spiralia</taxon>
        <taxon>Lophotrochozoa</taxon>
        <taxon>Mollusca</taxon>
        <taxon>Bivalvia</taxon>
        <taxon>Autobranchia</taxon>
        <taxon>Pteriomorphia</taxon>
        <taxon>Mytilida</taxon>
        <taxon>Mytiloidea</taxon>
        <taxon>Mytilidae</taxon>
        <taxon>Mytilinae</taxon>
        <taxon>Mytilus</taxon>
    </lineage>
</organism>
<dbReference type="Pfam" id="PF00354">
    <property type="entry name" value="Pentaxin"/>
    <property type="match status" value="1"/>
</dbReference>
<keyword evidence="6" id="KW-0297">G-protein coupled receptor</keyword>
<evidence type="ECO:0000259" key="13">
    <source>
        <dbReference type="PROSITE" id="PS50227"/>
    </source>
</evidence>
<dbReference type="PROSITE" id="PS51828">
    <property type="entry name" value="PTX_2"/>
    <property type="match status" value="1"/>
</dbReference>
<gene>
    <name evidence="16" type="ORF">MEDL_60098</name>
</gene>
<evidence type="ECO:0000256" key="6">
    <source>
        <dbReference type="ARBA" id="ARBA00023040"/>
    </source>
</evidence>
<evidence type="ECO:0000256" key="2">
    <source>
        <dbReference type="ARBA" id="ARBA00007343"/>
    </source>
</evidence>
<dbReference type="PROSITE" id="PS50261">
    <property type="entry name" value="G_PROTEIN_RECEP_F2_4"/>
    <property type="match status" value="1"/>
</dbReference>
<evidence type="ECO:0000259" key="14">
    <source>
        <dbReference type="PROSITE" id="PS50261"/>
    </source>
</evidence>
<evidence type="ECO:0000256" key="7">
    <source>
        <dbReference type="ARBA" id="ARBA00023136"/>
    </source>
</evidence>
<feature type="domain" description="Pentraxin (PTX)" evidence="15">
    <location>
        <begin position="51"/>
        <end position="258"/>
    </location>
</feature>
<dbReference type="Gene3D" id="2.60.120.200">
    <property type="match status" value="1"/>
</dbReference>
<comment type="subcellular location">
    <subcellularLocation>
        <location evidence="1">Membrane</location>
        <topology evidence="1">Multi-pass membrane protein</topology>
    </subcellularLocation>
</comment>
<dbReference type="Gene3D" id="2.60.220.50">
    <property type="match status" value="1"/>
</dbReference>
<feature type="region of interest" description="Disordered" evidence="11">
    <location>
        <begin position="990"/>
        <end position="1026"/>
    </location>
</feature>
<feature type="domain" description="G-protein coupled receptors family 2 profile 2" evidence="14">
    <location>
        <begin position="698"/>
        <end position="941"/>
    </location>
</feature>
<keyword evidence="9" id="KW-0807">Transducer</keyword>
<feature type="domain" description="G-protein coupled receptors family 2 profile 1" evidence="13">
    <location>
        <begin position="271"/>
        <end position="348"/>
    </location>
</feature>
<dbReference type="InterPro" id="IPR001879">
    <property type="entry name" value="GPCR_2_extracellular_dom"/>
</dbReference>
<accession>A0A8S3UWE1</accession>
<dbReference type="PRINTS" id="PR00249">
    <property type="entry name" value="GPCRSECRETIN"/>
</dbReference>
<sequence>MISVTESDYGKQSCQKRYYNFPRCINHPDGYGCECGPGFRWNTEMCMSTAIDSRFVFDDREPIRYTLLLGKAFPRLDRCTIAFWIQVGDNRKDSTVMSYQLNNANNLKQHKIFRFYQNNGLYLRFWKNEVNSGVKLNEDIWTHIVWTWDSSDGSWTFYQDGNKVKNGRNDDFMKAIPGGGEFVLGQAFRQQNSTFNSKLAFVGGISHLNIWNDVKDHAEAQEIHRSCTYMYCGNVVQWADFRIGTRGAMRMRWPSGIYEKECFSDEEGAASCNKHCSDVIGAQCNEEIVENIVWKRTPAVNTIAVQCPGNEDQNMEFQEGNATRRCNRTEQNEGIWNEPYIDHCISEELRDLKFQILESLSGPYIEEISILEFADELLNHTAQNIYTNPIDIATVIDLLEVITNTQAEAIVLDKEMLNDGDKQFERIGVVYPTVDQTNTFSQMIIGIVDNLLSSKNGIGWNKTKPAGVEADHLLSVMKRFADIIAKSLEYHFQDRLVKRYEDADVIISKENMEFKVTMQGINQFHGFAFPDGKDINDGMSSKYGSIELLQSVVDTENISAVPGIVFLETSSFRYRHLARYLPTHEYKSKNKEDNVNTPVIAVYIHANGGMPFVNNLSTPIILNFPILNSFNISNPECVRVRHEGNNGTQKYIWTWLSDDCKVEHFDVNSVVCHCRRPGVFAATTDMYNVNWDKGYRRPILMNVASYLGCLASALMCLATLVVHLYYKTTSCTASLHKNLSVSIIFSQLFMCGIDLYDYKIVCQISSVLLHYFFLSTYSWLMNEAFNLYIVITYSAHSHGELNESGGQVRYYFLGWVIPGILVGAFIGSQGDGYYAKDMCWVDWDNLWLFCGPAVGIIAVNIMVMIFTAKEQNENSYTKSEKTNKIITIHMRGLWTQLILVTVVWSFAFISLKMHDAILKYLYALMNCLQGSFFIVFYLFLHEEISLILKSTKKTKTLLVQGPDTDDRSMGSGTSFNVIEKEPLDKIKLTKRSPQKSTEKVRKRKPKIEASTDEEIEGSDCEMITTV</sequence>
<dbReference type="Proteomes" id="UP000683360">
    <property type="component" value="Unassembled WGS sequence"/>
</dbReference>
<dbReference type="InterPro" id="IPR036445">
    <property type="entry name" value="GPCR_2_extracell_dom_sf"/>
</dbReference>
<dbReference type="InterPro" id="IPR017981">
    <property type="entry name" value="GPCR_2-like_7TM"/>
</dbReference>
<evidence type="ECO:0000313" key="17">
    <source>
        <dbReference type="Proteomes" id="UP000683360"/>
    </source>
</evidence>
<evidence type="ECO:0000256" key="3">
    <source>
        <dbReference type="ARBA" id="ARBA00022692"/>
    </source>
</evidence>
<dbReference type="OrthoDB" id="547680at2759"/>
<comment type="similarity">
    <text evidence="2">Belongs to the G-protein coupled receptor 2 family. Adhesion G-protein coupled receptor (ADGR) subfamily.</text>
</comment>
<comment type="caution">
    <text evidence="10">Lacks conserved residue(s) required for the propagation of feature annotation.</text>
</comment>
<evidence type="ECO:0000256" key="11">
    <source>
        <dbReference type="SAM" id="MobiDB-lite"/>
    </source>
</evidence>
<keyword evidence="17" id="KW-1185">Reference proteome</keyword>
<keyword evidence="4" id="KW-0732">Signal</keyword>
<feature type="transmembrane region" description="Helical" evidence="12">
    <location>
        <begin position="888"/>
        <end position="909"/>
    </location>
</feature>
<evidence type="ECO:0000256" key="10">
    <source>
        <dbReference type="PROSITE-ProRule" id="PRU01172"/>
    </source>
</evidence>
<evidence type="ECO:0000256" key="4">
    <source>
        <dbReference type="ARBA" id="ARBA00022729"/>
    </source>
</evidence>
<feature type="transmembrane region" description="Helical" evidence="12">
    <location>
        <begin position="738"/>
        <end position="756"/>
    </location>
</feature>
<dbReference type="PANTHER" id="PTHR12011">
    <property type="entry name" value="ADHESION G-PROTEIN COUPLED RECEPTOR"/>
    <property type="match status" value="1"/>
</dbReference>
<dbReference type="GO" id="GO:0004930">
    <property type="term" value="F:G protein-coupled receptor activity"/>
    <property type="evidence" value="ECO:0007669"/>
    <property type="project" value="UniProtKB-KW"/>
</dbReference>
<dbReference type="GO" id="GO:0007166">
    <property type="term" value="P:cell surface receptor signaling pathway"/>
    <property type="evidence" value="ECO:0007669"/>
    <property type="project" value="InterPro"/>
</dbReference>
<keyword evidence="8" id="KW-0675">Receptor</keyword>
<dbReference type="InterPro" id="IPR001759">
    <property type="entry name" value="PTX_dom"/>
</dbReference>
<proteinExistence type="inferred from homology"/>
<evidence type="ECO:0000256" key="8">
    <source>
        <dbReference type="ARBA" id="ARBA00023170"/>
    </source>
</evidence>
<dbReference type="GO" id="GO:0007189">
    <property type="term" value="P:adenylate cyclase-activating G protein-coupled receptor signaling pathway"/>
    <property type="evidence" value="ECO:0007669"/>
    <property type="project" value="TreeGrafter"/>
</dbReference>
<dbReference type="GO" id="GO:0005886">
    <property type="term" value="C:plasma membrane"/>
    <property type="evidence" value="ECO:0007669"/>
    <property type="project" value="TreeGrafter"/>
</dbReference>
<keyword evidence="7 12" id="KW-0472">Membrane</keyword>